<gene>
    <name evidence="2" type="ORF">N5C72_28195</name>
</gene>
<dbReference type="Pfam" id="PF13577">
    <property type="entry name" value="SnoaL_4"/>
    <property type="match status" value="1"/>
</dbReference>
<dbReference type="InterPro" id="IPR037401">
    <property type="entry name" value="SnoaL-like"/>
</dbReference>
<dbReference type="InterPro" id="IPR032710">
    <property type="entry name" value="NTF2-like_dom_sf"/>
</dbReference>
<dbReference type="AlphaFoldDB" id="A0ABD4Z331"/>
<dbReference type="SUPFAM" id="SSF54427">
    <property type="entry name" value="NTF2-like"/>
    <property type="match status" value="1"/>
</dbReference>
<dbReference type="Gene3D" id="3.10.450.50">
    <property type="match status" value="1"/>
</dbReference>
<reference evidence="2 3" key="1">
    <citation type="submission" date="2022-09" db="EMBL/GenBank/DDBJ databases">
        <title>Intensive care unit water sources are persistently colonized with multi-drug resistant bacteria and are the site of extensive horizontal gene transfer of antibiotic resistance genes.</title>
        <authorList>
            <person name="Diorio-Toth L."/>
        </authorList>
    </citation>
    <scope>NUCLEOTIDE SEQUENCE [LARGE SCALE GENOMIC DNA]</scope>
    <source>
        <strain evidence="2 3">GD03967</strain>
    </source>
</reference>
<comment type="caution">
    <text evidence="2">The sequence shown here is derived from an EMBL/GenBank/DDBJ whole genome shotgun (WGS) entry which is preliminary data.</text>
</comment>
<feature type="domain" description="SnoaL-like" evidence="1">
    <location>
        <begin position="8"/>
        <end position="141"/>
    </location>
</feature>
<evidence type="ECO:0000313" key="2">
    <source>
        <dbReference type="EMBL" id="MDH1181976.1"/>
    </source>
</evidence>
<dbReference type="Proteomes" id="UP001158644">
    <property type="component" value="Unassembled WGS sequence"/>
</dbReference>
<protein>
    <submittedName>
        <fullName evidence="2">Nuclear transport factor 2 family protein</fullName>
    </submittedName>
</protein>
<organism evidence="2 3">
    <name type="scientific">Achromobacter mucicolens</name>
    <dbReference type="NCBI Taxonomy" id="1389922"/>
    <lineage>
        <taxon>Bacteria</taxon>
        <taxon>Pseudomonadati</taxon>
        <taxon>Pseudomonadota</taxon>
        <taxon>Betaproteobacteria</taxon>
        <taxon>Burkholderiales</taxon>
        <taxon>Alcaligenaceae</taxon>
        <taxon>Achromobacter</taxon>
    </lineage>
</organism>
<evidence type="ECO:0000313" key="3">
    <source>
        <dbReference type="Proteomes" id="UP001158644"/>
    </source>
</evidence>
<dbReference type="RefSeq" id="WP_225782446.1">
    <property type="nucleotide sequence ID" value="NZ_JAOBZK010000085.1"/>
</dbReference>
<dbReference type="EMBL" id="JAOBZK010000085">
    <property type="protein sequence ID" value="MDH1181976.1"/>
    <property type="molecule type" value="Genomic_DNA"/>
</dbReference>
<sequence length="157" mass="17845">MSDVASQLFEREAIRELIARVGRLLDTKDFAAVIASFAEPGSYVLRAYSPEIGKEMIWMSVKRAELLRLLKESAEHVHDLADRTHQITVDQISLEKGEALARSTFSVFRTDMKGQSDLFAVGHYEDRLVKNGDTWLIDSRTVRLHTRMFTVPTPLPL</sequence>
<evidence type="ECO:0000259" key="1">
    <source>
        <dbReference type="Pfam" id="PF13577"/>
    </source>
</evidence>
<name>A0ABD4Z331_9BURK</name>
<proteinExistence type="predicted"/>
<accession>A0ABD4Z331</accession>